<feature type="transmembrane region" description="Helical" evidence="2">
    <location>
        <begin position="147"/>
        <end position="173"/>
    </location>
</feature>
<feature type="transmembrane region" description="Helical" evidence="2">
    <location>
        <begin position="185"/>
        <end position="203"/>
    </location>
</feature>
<evidence type="ECO:0000256" key="2">
    <source>
        <dbReference type="SAM" id="Phobius"/>
    </source>
</evidence>
<keyword evidence="4" id="KW-1185">Reference proteome</keyword>
<proteinExistence type="predicted"/>
<dbReference type="EMBL" id="JBIVGG010000013">
    <property type="protein sequence ID" value="MFJ4082920.1"/>
    <property type="molecule type" value="Genomic_DNA"/>
</dbReference>
<keyword evidence="2" id="KW-1133">Transmembrane helix</keyword>
<dbReference type="Proteomes" id="UP001617511">
    <property type="component" value="Unassembled WGS sequence"/>
</dbReference>
<feature type="transmembrane region" description="Helical" evidence="2">
    <location>
        <begin position="209"/>
        <end position="228"/>
    </location>
</feature>
<name>A0ABW8FLG9_9ACTN</name>
<feature type="transmembrane region" description="Helical" evidence="2">
    <location>
        <begin position="27"/>
        <end position="45"/>
    </location>
</feature>
<feature type="region of interest" description="Disordered" evidence="1">
    <location>
        <begin position="1"/>
        <end position="26"/>
    </location>
</feature>
<feature type="compositionally biased region" description="Basic and acidic residues" evidence="1">
    <location>
        <begin position="1"/>
        <end position="23"/>
    </location>
</feature>
<sequence>MTTIDPEARQGEDAEQSEREGKTGGKWPLYGVGAGVLGGVATLLADVRTGTDARETVDASVTAELERSVAHLGLVAGFLTVALLLVLAAAWRRQVEPRVPGSTAAYVVSGALTASAAGLTYGYGWKGALAIYLPGGMDEQSFREDGLFVYFMLNDFGGFIGWLGVVVAAGAVAWMALRERTISRWIGWFSVLPVLAVVLFAGLTGLPGFQGVVGPAWMLVAFSGLTWGRSAIVR</sequence>
<feature type="transmembrane region" description="Helical" evidence="2">
    <location>
        <begin position="69"/>
        <end position="91"/>
    </location>
</feature>
<keyword evidence="2" id="KW-0812">Transmembrane</keyword>
<evidence type="ECO:0000313" key="3">
    <source>
        <dbReference type="EMBL" id="MFJ4082920.1"/>
    </source>
</evidence>
<gene>
    <name evidence="3" type="ORF">ACIP2Z_28680</name>
</gene>
<feature type="transmembrane region" description="Helical" evidence="2">
    <location>
        <begin position="103"/>
        <end position="124"/>
    </location>
</feature>
<protein>
    <recommendedName>
        <fullName evidence="5">Integral membrane protein</fullName>
    </recommendedName>
</protein>
<keyword evidence="2" id="KW-0472">Membrane</keyword>
<evidence type="ECO:0000313" key="4">
    <source>
        <dbReference type="Proteomes" id="UP001617511"/>
    </source>
</evidence>
<evidence type="ECO:0000256" key="1">
    <source>
        <dbReference type="SAM" id="MobiDB-lite"/>
    </source>
</evidence>
<accession>A0ABW8FLG9</accession>
<comment type="caution">
    <text evidence="3">The sequence shown here is derived from an EMBL/GenBank/DDBJ whole genome shotgun (WGS) entry which is preliminary data.</text>
</comment>
<reference evidence="3 4" key="1">
    <citation type="submission" date="2024-10" db="EMBL/GenBank/DDBJ databases">
        <title>The Natural Products Discovery Center: Release of the First 8490 Sequenced Strains for Exploring Actinobacteria Biosynthetic Diversity.</title>
        <authorList>
            <person name="Kalkreuter E."/>
            <person name="Kautsar S.A."/>
            <person name="Yang D."/>
            <person name="Bader C.D."/>
            <person name="Teijaro C.N."/>
            <person name="Fluegel L."/>
            <person name="Davis C.M."/>
            <person name="Simpson J.R."/>
            <person name="Lauterbach L."/>
            <person name="Steele A.D."/>
            <person name="Gui C."/>
            <person name="Meng S."/>
            <person name="Li G."/>
            <person name="Viehrig K."/>
            <person name="Ye F."/>
            <person name="Su P."/>
            <person name="Kiefer A.F."/>
            <person name="Nichols A."/>
            <person name="Cepeda A.J."/>
            <person name="Yan W."/>
            <person name="Fan B."/>
            <person name="Jiang Y."/>
            <person name="Adhikari A."/>
            <person name="Zheng C.-J."/>
            <person name="Schuster L."/>
            <person name="Cowan T.M."/>
            <person name="Smanski M.J."/>
            <person name="Chevrette M.G."/>
            <person name="De Carvalho L.P.S."/>
            <person name="Shen B."/>
        </authorList>
    </citation>
    <scope>NUCLEOTIDE SEQUENCE [LARGE SCALE GENOMIC DNA]</scope>
    <source>
        <strain evidence="3 4">NPDC089932</strain>
    </source>
</reference>
<dbReference type="RefSeq" id="WP_402074633.1">
    <property type="nucleotide sequence ID" value="NZ_JBIVGG010000013.1"/>
</dbReference>
<organism evidence="3 4">
    <name type="scientific">Streptomyces iakyrus</name>
    <dbReference type="NCBI Taxonomy" id="68219"/>
    <lineage>
        <taxon>Bacteria</taxon>
        <taxon>Bacillati</taxon>
        <taxon>Actinomycetota</taxon>
        <taxon>Actinomycetes</taxon>
        <taxon>Kitasatosporales</taxon>
        <taxon>Streptomycetaceae</taxon>
        <taxon>Streptomyces</taxon>
    </lineage>
</organism>
<evidence type="ECO:0008006" key="5">
    <source>
        <dbReference type="Google" id="ProtNLM"/>
    </source>
</evidence>